<evidence type="ECO:0000256" key="4">
    <source>
        <dbReference type="ARBA" id="ARBA00023136"/>
    </source>
</evidence>
<feature type="transmembrane region" description="Helical" evidence="5">
    <location>
        <begin position="422"/>
        <end position="445"/>
    </location>
</feature>
<evidence type="ECO:0000256" key="5">
    <source>
        <dbReference type="SAM" id="Phobius"/>
    </source>
</evidence>
<dbReference type="Gene3D" id="1.20.1250.20">
    <property type="entry name" value="MFS general substrate transporter like domains"/>
    <property type="match status" value="1"/>
</dbReference>
<feature type="transmembrane region" description="Helical" evidence="5">
    <location>
        <begin position="486"/>
        <end position="505"/>
    </location>
</feature>
<keyword evidence="3 5" id="KW-1133">Transmembrane helix</keyword>
<reference evidence="8" key="1">
    <citation type="submission" date="2025-08" db="UniProtKB">
        <authorList>
            <consortium name="RefSeq"/>
        </authorList>
    </citation>
    <scope>IDENTIFICATION</scope>
    <source>
        <tissue evidence="8">Whole Larva</tissue>
    </source>
</reference>
<dbReference type="PROSITE" id="PS50850">
    <property type="entry name" value="MFS"/>
    <property type="match status" value="1"/>
</dbReference>
<dbReference type="RefSeq" id="XP_017772586.1">
    <property type="nucleotide sequence ID" value="XM_017917097.1"/>
</dbReference>
<evidence type="ECO:0000256" key="2">
    <source>
        <dbReference type="ARBA" id="ARBA00022692"/>
    </source>
</evidence>
<feature type="transmembrane region" description="Helical" evidence="5">
    <location>
        <begin position="192"/>
        <end position="214"/>
    </location>
</feature>
<dbReference type="InterPro" id="IPR020846">
    <property type="entry name" value="MFS_dom"/>
</dbReference>
<keyword evidence="2 5" id="KW-0812">Transmembrane</keyword>
<dbReference type="Proteomes" id="UP000695000">
    <property type="component" value="Unplaced"/>
</dbReference>
<dbReference type="InterPro" id="IPR005828">
    <property type="entry name" value="MFS_sugar_transport-like"/>
</dbReference>
<proteinExistence type="predicted"/>
<evidence type="ECO:0000259" key="6">
    <source>
        <dbReference type="PROSITE" id="PS50850"/>
    </source>
</evidence>
<feature type="transmembrane region" description="Helical" evidence="5">
    <location>
        <begin position="226"/>
        <end position="248"/>
    </location>
</feature>
<feature type="transmembrane region" description="Helical" evidence="5">
    <location>
        <begin position="369"/>
        <end position="388"/>
    </location>
</feature>
<feature type="domain" description="Major facilitator superfamily (MFS) profile" evidence="6">
    <location>
        <begin position="99"/>
        <end position="510"/>
    </location>
</feature>
<dbReference type="SUPFAM" id="SSF103473">
    <property type="entry name" value="MFS general substrate transporter"/>
    <property type="match status" value="1"/>
</dbReference>
<dbReference type="Pfam" id="PF00083">
    <property type="entry name" value="Sugar_tr"/>
    <property type="match status" value="1"/>
</dbReference>
<evidence type="ECO:0000256" key="3">
    <source>
        <dbReference type="ARBA" id="ARBA00022989"/>
    </source>
</evidence>
<gene>
    <name evidence="8" type="primary">LOC108559750</name>
</gene>
<keyword evidence="4 5" id="KW-0472">Membrane</keyword>
<feature type="transmembrane region" description="Helical" evidence="5">
    <location>
        <begin position="400"/>
        <end position="416"/>
    </location>
</feature>
<dbReference type="PANTHER" id="PTHR24064">
    <property type="entry name" value="SOLUTE CARRIER FAMILY 22 MEMBER"/>
    <property type="match status" value="1"/>
</dbReference>
<name>A0ABM1MDD6_NICVS</name>
<feature type="transmembrane region" description="Helical" evidence="5">
    <location>
        <begin position="336"/>
        <end position="357"/>
    </location>
</feature>
<dbReference type="CDD" id="cd17317">
    <property type="entry name" value="MFS_SLC22"/>
    <property type="match status" value="1"/>
</dbReference>
<feature type="transmembrane region" description="Helical" evidence="5">
    <location>
        <begin position="254"/>
        <end position="272"/>
    </location>
</feature>
<dbReference type="GeneID" id="108559750"/>
<feature type="transmembrane region" description="Helical" evidence="5">
    <location>
        <begin position="169"/>
        <end position="186"/>
    </location>
</feature>
<evidence type="ECO:0000256" key="1">
    <source>
        <dbReference type="ARBA" id="ARBA00004141"/>
    </source>
</evidence>
<keyword evidence="7" id="KW-1185">Reference proteome</keyword>
<feature type="transmembrane region" description="Helical" evidence="5">
    <location>
        <begin position="24"/>
        <end position="45"/>
    </location>
</feature>
<dbReference type="PROSITE" id="PS00216">
    <property type="entry name" value="SUGAR_TRANSPORT_1"/>
    <property type="match status" value="1"/>
</dbReference>
<protein>
    <submittedName>
        <fullName evidence="8">Organic cation transporter protein-like</fullName>
    </submittedName>
</protein>
<organism evidence="7 8">
    <name type="scientific">Nicrophorus vespilloides</name>
    <name type="common">Boreal carrion beetle</name>
    <dbReference type="NCBI Taxonomy" id="110193"/>
    <lineage>
        <taxon>Eukaryota</taxon>
        <taxon>Metazoa</taxon>
        <taxon>Ecdysozoa</taxon>
        <taxon>Arthropoda</taxon>
        <taxon>Hexapoda</taxon>
        <taxon>Insecta</taxon>
        <taxon>Pterygota</taxon>
        <taxon>Neoptera</taxon>
        <taxon>Endopterygota</taxon>
        <taxon>Coleoptera</taxon>
        <taxon>Polyphaga</taxon>
        <taxon>Staphyliniformia</taxon>
        <taxon>Silphidae</taxon>
        <taxon>Nicrophorinae</taxon>
        <taxon>Nicrophorus</taxon>
    </lineage>
</organism>
<dbReference type="InterPro" id="IPR036259">
    <property type="entry name" value="MFS_trans_sf"/>
</dbReference>
<sequence>MTKVDATLDTILLQIGEFGNYQKLVFGLFSIAVIFHSAVHIAFVFSAKDVNYRCEIPSCDNNGSTEFQPEWLGYAVPFYEQKPSKCERFSVLNSTANLECKPEEFGTAVEKCDSYVFGEPEITIVQDFDLYCEDNVWKLTLIGTINNIGQFVGLTISGLCSDRFGRRTVLVLGMLGTATCGIIRAFSPSYIFFAAFEFLDAAFGAGTYACGFILGVELVGPSKRVLSGTIICCCYAIGEILVALVAWATQSWRPLLLAIYIPPLLLISYFWITPESIRWLISRGRIEEAQIILRKAAKFNKKTISEDALEKLRIIEENKEEKVKDPIFLVFKSVPLLLRFINCCICWITCAFLFYGLTLNSVALNGNPYLDFILTSLVEIPAYLMTYFTVDRWGRRTSQFIWFLMTGVSCFTFIFTGTDYHWVQLTVYLLGKFGATAAFTVIYIITSEIFPTPLRHSLMGACSMFGRIGSMVSPQMPLLSQIWKPLPLVLFGIMGTISAFLSLLFPETLNTKLPDTIEEAINIGKSTEEIPQIKNK</sequence>
<dbReference type="InterPro" id="IPR005829">
    <property type="entry name" value="Sugar_transporter_CS"/>
</dbReference>
<accession>A0ABM1MDD6</accession>
<comment type="subcellular location">
    <subcellularLocation>
        <location evidence="1">Membrane</location>
        <topology evidence="1">Multi-pass membrane protein</topology>
    </subcellularLocation>
</comment>
<evidence type="ECO:0000313" key="7">
    <source>
        <dbReference type="Proteomes" id="UP000695000"/>
    </source>
</evidence>
<evidence type="ECO:0000313" key="8">
    <source>
        <dbReference type="RefSeq" id="XP_017772586.1"/>
    </source>
</evidence>